<organism evidence="6 7">
    <name type="scientific">Poecilia reticulata</name>
    <name type="common">Guppy</name>
    <name type="synonym">Acanthophacelus reticulatus</name>
    <dbReference type="NCBI Taxonomy" id="8081"/>
    <lineage>
        <taxon>Eukaryota</taxon>
        <taxon>Metazoa</taxon>
        <taxon>Chordata</taxon>
        <taxon>Craniata</taxon>
        <taxon>Vertebrata</taxon>
        <taxon>Euteleostomi</taxon>
        <taxon>Actinopterygii</taxon>
        <taxon>Neopterygii</taxon>
        <taxon>Teleostei</taxon>
        <taxon>Neoteleostei</taxon>
        <taxon>Acanthomorphata</taxon>
        <taxon>Ovalentaria</taxon>
        <taxon>Atherinomorphae</taxon>
        <taxon>Cyprinodontiformes</taxon>
        <taxon>Poeciliidae</taxon>
        <taxon>Poeciliinae</taxon>
        <taxon>Poecilia</taxon>
    </lineage>
</organism>
<keyword evidence="7" id="KW-1185">Reference proteome</keyword>
<dbReference type="OMA" id="PMVYPTY"/>
<evidence type="ECO:0000256" key="1">
    <source>
        <dbReference type="ARBA" id="ARBA00004613"/>
    </source>
</evidence>
<evidence type="ECO:0000259" key="5">
    <source>
        <dbReference type="Pfam" id="PF22821"/>
    </source>
</evidence>
<evidence type="ECO:0000256" key="2">
    <source>
        <dbReference type="ARBA" id="ARBA00022525"/>
    </source>
</evidence>
<evidence type="ECO:0000256" key="4">
    <source>
        <dbReference type="SAM" id="MobiDB-lite"/>
    </source>
</evidence>
<feature type="compositionally biased region" description="Low complexity" evidence="4">
    <location>
        <begin position="425"/>
        <end position="436"/>
    </location>
</feature>
<dbReference type="Proteomes" id="UP000242638">
    <property type="component" value="Unassembled WGS sequence"/>
</dbReference>
<feature type="domain" description="Zona pellucida sperm-binding protein 1/4 Ig-like" evidence="5">
    <location>
        <begin position="155"/>
        <end position="227"/>
    </location>
</feature>
<protein>
    <submittedName>
        <fullName evidence="6">Uncharacterized LOC103479053</fullName>
    </submittedName>
</protein>
<feature type="region of interest" description="Disordered" evidence="4">
    <location>
        <begin position="417"/>
        <end position="436"/>
    </location>
</feature>
<reference evidence="7" key="1">
    <citation type="submission" date="2013-11" db="EMBL/GenBank/DDBJ databases">
        <title>The genomic landscape of the Guanapo guppy.</title>
        <authorList>
            <person name="Kuenstner A."/>
            <person name="Dreyer C."/>
        </authorList>
    </citation>
    <scope>NUCLEOTIDE SEQUENCE</scope>
    <source>
        <strain evidence="7">Guanapo</strain>
    </source>
</reference>
<reference evidence="6" key="3">
    <citation type="submission" date="2025-09" db="UniProtKB">
        <authorList>
            <consortium name="Ensembl"/>
        </authorList>
    </citation>
    <scope>IDENTIFICATION</scope>
    <source>
        <strain evidence="6">Guanapo</strain>
    </source>
</reference>
<feature type="region of interest" description="Disordered" evidence="4">
    <location>
        <begin position="1162"/>
        <end position="1182"/>
    </location>
</feature>
<feature type="compositionally biased region" description="Polar residues" evidence="4">
    <location>
        <begin position="1162"/>
        <end position="1177"/>
    </location>
</feature>
<evidence type="ECO:0000256" key="3">
    <source>
        <dbReference type="ARBA" id="ARBA00022729"/>
    </source>
</evidence>
<name>A0A3P9NGY9_POERE</name>
<dbReference type="Ensembl" id="ENSPRET00000008844.1">
    <property type="protein sequence ID" value="ENSPREP00000008738.1"/>
    <property type="gene ID" value="ENSPREG00000005981.1"/>
</dbReference>
<dbReference type="GeneTree" id="ENSGT00940000173998"/>
<evidence type="ECO:0000313" key="6">
    <source>
        <dbReference type="Ensembl" id="ENSPREP00000008738.1"/>
    </source>
</evidence>
<feature type="region of interest" description="Disordered" evidence="4">
    <location>
        <begin position="1266"/>
        <end position="1327"/>
    </location>
</feature>
<feature type="region of interest" description="Disordered" evidence="4">
    <location>
        <begin position="1355"/>
        <end position="1396"/>
    </location>
</feature>
<reference evidence="6" key="2">
    <citation type="submission" date="2025-08" db="UniProtKB">
        <authorList>
            <consortium name="Ensembl"/>
        </authorList>
    </citation>
    <scope>IDENTIFICATION</scope>
    <source>
        <strain evidence="6">Guanapo</strain>
    </source>
</reference>
<keyword evidence="3" id="KW-0732">Signal</keyword>
<accession>A0A3P9NGY9</accession>
<evidence type="ECO:0000313" key="7">
    <source>
        <dbReference type="Proteomes" id="UP000242638"/>
    </source>
</evidence>
<feature type="compositionally biased region" description="Polar residues" evidence="4">
    <location>
        <begin position="1266"/>
        <end position="1286"/>
    </location>
</feature>
<dbReference type="Pfam" id="PF22821">
    <property type="entry name" value="ZP1_ZP4_Ig-like"/>
    <property type="match status" value="1"/>
</dbReference>
<dbReference type="GO" id="GO:0005576">
    <property type="term" value="C:extracellular region"/>
    <property type="evidence" value="ECO:0007669"/>
    <property type="project" value="UniProtKB-SubCell"/>
</dbReference>
<sequence>MCSGLNIPTTGVSLRGTLLGPFACVQCFLFSFPSMACRESRGSEILAHLGLLVFLMSLCNCAKLTRLKALDESRGTSVHTKKQPERSHLHHGRLLIGQSSLKDSKLNGTNSTEATLDEADYQADMSWQTRQRMEKSDWQKMAMENLLKMESKVECTRDSMKLLVPDAASTPASLIFVDRGHLSPLSLTKLPSSCGYTIRSTRKDLVLVAPYDGCFVIIQENYYVLPLLWWGLPVRMSCPLLGHVSQNPPMVTCHAEGMVVKTEWITSASKIKVNVNGNWESLLTAAQRCVFGIVEHPEGVVISVRYAPCLVNKDGMHSLELAGDVETKVSCPSLLAAQIKQTETQVRGSVQESDMPGKWVYPFPTSYPSLTLPRAQVASQIPISQNQKIPSKPNLGQRLYTNFPGFPYAYLQKPDLTTTKQPQTSAPSKSKVAPSADHFYPQTSYPHLPFPAMPRMIQPSWHSPHVLQKPPASNLQIPEQIFPSIYAEALSLLSNSYPLYLQRLLEKPGPSYPTMSEKGQGEHMPFHLFCSQRMAAAKPSVLSQLAWPEMFKSEVHQLFQLVCIQMEAALKAPDVSQPPYSDTVNGQLHEPFNLLCALQRSQLQHSKTAQGQVYYSFYLFCYQQNRASKPADITQEAPKGNLYQALYPFHFQASQKPSRVDPSQPVTSQAQVYPQQTWKPAVTEPPQSMTPEAHVYSPYFPFYSYPKPTQKPATRPPQKATPQAQVHPRFFPYFDQPAPLQKPAVTRPPQSVTSQPQAYPLPFPFYPQPKPTQKPATRPPQLATPQAQVYPPLFQYFDQPHPPQKPAVTLPPQPATPKAQVYPPFFYSYTHPQVAQKPAVTQAPQPAAPQNKVYEQFSDIYHKTESPSVPITVSQPQQLQPPRGQVTQPFYSYHLDTLTQSKSPSRSTAEDHKDQEQQNQRCFYYQLLPENQLANIPTNMALGQVYGPCQQSKPPAVEMSERATLGNHFHYSQPPIAHPLQGQVKNPFNMFYYSQQPHAMQQSDVQQFAVLPNEQKMESPPSNQGNPVYCLQYCPSGLSNCCLQIALHHYLYISIPGDSKAEPQVYTSFLPVSYSIFSQDLETAEIPQKLSAPFLQAGRASASAQISPKAPQTSDAYEYFLQPPDGVVALPRSSLGMIANEEPVSYFGAESPNAIWSHGAQNMEQGKSESPNDQSQRWMPESEQVKPVVQYKPFNIQFPEQTIHSRPYFMPHLGQHVGELQNKPAVEQQPLHKSEYKSSTHHNFKRAIDRFFSPYYKMPGDYPVSNSSVDLNGTQEQPSETGSNNLTKHKTQNLYSKPRSHVLLQHGPPGKKPNRFSDSQPSFGELNYGANSKALEQRQNSHLQTLKSLQEKRQELKRLGKGVSSHSHGSNYMQRDGDSSLLTSSDPNPVNLHHEQSFSADKLKPEVLKSFDLWKSQTPSDFIQLFLANVPAKTEVKSATMDQLATEIHKPLQMDNRNSNRK</sequence>
<comment type="subcellular location">
    <subcellularLocation>
        <location evidence="1">Secreted</location>
    </subcellularLocation>
</comment>
<dbReference type="STRING" id="8081.ENSPREP00000008738"/>
<keyword evidence="2" id="KW-0964">Secreted</keyword>
<proteinExistence type="predicted"/>
<dbReference type="InterPro" id="IPR054554">
    <property type="entry name" value="ZP1/4_Ig-like"/>
</dbReference>
<feature type="compositionally biased region" description="Polar residues" evidence="4">
    <location>
        <begin position="1364"/>
        <end position="1373"/>
    </location>
</feature>